<dbReference type="SMART" id="SM01118">
    <property type="entry name" value="CYTH"/>
    <property type="match status" value="1"/>
</dbReference>
<proteinExistence type="predicted"/>
<protein>
    <submittedName>
        <fullName evidence="2">CYTH domain-containing protein</fullName>
    </submittedName>
</protein>
<evidence type="ECO:0000259" key="1">
    <source>
        <dbReference type="PROSITE" id="PS51707"/>
    </source>
</evidence>
<keyword evidence="3" id="KW-1185">Reference proteome</keyword>
<comment type="caution">
    <text evidence="2">The sequence shown here is derived from an EMBL/GenBank/DDBJ whole genome shotgun (WGS) entry which is preliminary data.</text>
</comment>
<organism evidence="2 3">
    <name type="scientific">Falsiroseomonas frigidaquae</name>
    <dbReference type="NCBI Taxonomy" id="487318"/>
    <lineage>
        <taxon>Bacteria</taxon>
        <taxon>Pseudomonadati</taxon>
        <taxon>Pseudomonadota</taxon>
        <taxon>Alphaproteobacteria</taxon>
        <taxon>Acetobacterales</taxon>
        <taxon>Roseomonadaceae</taxon>
        <taxon>Falsiroseomonas</taxon>
    </lineage>
</organism>
<dbReference type="SUPFAM" id="SSF55154">
    <property type="entry name" value="CYTH-like phosphatases"/>
    <property type="match status" value="1"/>
</dbReference>
<reference evidence="2 3" key="1">
    <citation type="submission" date="2020-03" db="EMBL/GenBank/DDBJ databases">
        <title>Roseomonas selenitidurans sp. nov. isolated from soil.</title>
        <authorList>
            <person name="Liu H."/>
        </authorList>
    </citation>
    <scope>NUCLEOTIDE SEQUENCE [LARGE SCALE GENOMIC DNA]</scope>
    <source>
        <strain evidence="2 3">JCM 15073</strain>
    </source>
</reference>
<dbReference type="InterPro" id="IPR023577">
    <property type="entry name" value="CYTH_domain"/>
</dbReference>
<name>A0ABX1F1B3_9PROT</name>
<accession>A0ABX1F1B3</accession>
<evidence type="ECO:0000313" key="2">
    <source>
        <dbReference type="EMBL" id="NKE46083.1"/>
    </source>
</evidence>
<dbReference type="InterPro" id="IPR012042">
    <property type="entry name" value="NeuTTM/CthTTM-like"/>
</dbReference>
<dbReference type="EMBL" id="JAAVTX010000004">
    <property type="protein sequence ID" value="NKE46083.1"/>
    <property type="molecule type" value="Genomic_DNA"/>
</dbReference>
<dbReference type="Gene3D" id="2.40.320.10">
    <property type="entry name" value="Hypothetical Protein Pfu-838710-001"/>
    <property type="match status" value="1"/>
</dbReference>
<dbReference type="InterPro" id="IPR033469">
    <property type="entry name" value="CYTH-like_dom_sf"/>
</dbReference>
<feature type="domain" description="CYTH" evidence="1">
    <location>
        <begin position="2"/>
        <end position="157"/>
    </location>
</feature>
<dbReference type="Pfam" id="PF01928">
    <property type="entry name" value="CYTH"/>
    <property type="match status" value="1"/>
</dbReference>
<dbReference type="PIRSF" id="PIRSF016487">
    <property type="entry name" value="CYTH_UCP016487"/>
    <property type="match status" value="1"/>
</dbReference>
<dbReference type="PANTHER" id="PTHR40114">
    <property type="entry name" value="SLR0698 PROTEIN"/>
    <property type="match status" value="1"/>
</dbReference>
<dbReference type="Proteomes" id="UP000765160">
    <property type="component" value="Unassembled WGS sequence"/>
</dbReference>
<sequence length="160" mass="16894">MGIEIERKFLVTGEGWRQAVRGQGVPMRQGYLSAPGPDAAHVRVRLAGPQGFLTIKGPALAGSGGQVRPEFEYPIPVADAEALLALCTTPPLAKTRFEVPHDGHLWTVDVFEAPSRLAGLVLAEVELPDVAVQPGLPGWLGAEVTDDPRYANAALALSGP</sequence>
<gene>
    <name evidence="2" type="ORF">HB662_14955</name>
</gene>
<dbReference type="PANTHER" id="PTHR40114:SF1">
    <property type="entry name" value="SLR0698 PROTEIN"/>
    <property type="match status" value="1"/>
</dbReference>
<dbReference type="PROSITE" id="PS51707">
    <property type="entry name" value="CYTH"/>
    <property type="match status" value="1"/>
</dbReference>
<dbReference type="RefSeq" id="WP_168050597.1">
    <property type="nucleotide sequence ID" value="NZ_JAATJR010000004.1"/>
</dbReference>
<evidence type="ECO:0000313" key="3">
    <source>
        <dbReference type="Proteomes" id="UP000765160"/>
    </source>
</evidence>
<dbReference type="CDD" id="cd07891">
    <property type="entry name" value="CYTH-like_CthTTM-like_1"/>
    <property type="match status" value="1"/>
</dbReference>